<gene>
    <name evidence="7" type="ORF">ILUMI_01133</name>
</gene>
<dbReference type="GO" id="GO:0016020">
    <property type="term" value="C:membrane"/>
    <property type="evidence" value="ECO:0007669"/>
    <property type="project" value="UniProtKB-SubCell"/>
</dbReference>
<feature type="transmembrane region" description="Helical" evidence="5">
    <location>
        <begin position="285"/>
        <end position="310"/>
    </location>
</feature>
<evidence type="ECO:0000256" key="4">
    <source>
        <dbReference type="ARBA" id="ARBA00023136"/>
    </source>
</evidence>
<evidence type="ECO:0000256" key="3">
    <source>
        <dbReference type="ARBA" id="ARBA00022989"/>
    </source>
</evidence>
<dbReference type="OrthoDB" id="430659at2759"/>
<keyword evidence="2 5" id="KW-0812">Transmembrane</keyword>
<dbReference type="EMBL" id="VTPC01000612">
    <property type="protein sequence ID" value="KAF2905050.1"/>
    <property type="molecule type" value="Genomic_DNA"/>
</dbReference>
<feature type="transmembrane region" description="Helical" evidence="5">
    <location>
        <begin position="88"/>
        <end position="114"/>
    </location>
</feature>
<comment type="caution">
    <text evidence="7">The sequence shown here is derived from an EMBL/GenBank/DDBJ whole genome shotgun (WGS) entry which is preliminary data.</text>
</comment>
<dbReference type="AlphaFoldDB" id="A0A8K0DRC0"/>
<sequence>MSPDNDPLCCCEYFDIHQERNHILLCCCNCQDLDESVESFISGKGIPPNKARGFMATLQDRVRVPWQGGARRVAPDAILPIFMLPSMLLLATISIWWTISIFSFMLLLLSYLYYCCMRSVKKTNFFLIWSLMSLIILLFIFEFVVMPFLEILVHENLAVILLVILCITCIYVIKIRTNRLRYAFENQMENGESDKIGRMHYCQICQISIPERDHHCVWFDCCIGSHNRFLFLIAIALAIGALLYSSNLTLTSVCHPFHIYKTILLPDDCSDVYEQFELSLSFVSALYSLGIATVFGIFLMYEVLLISIGLTGQEWRALPISAKLCCAITAHRPYNKGFFGNWFRAMCFCQKYQKIASQY</sequence>
<keyword evidence="5" id="KW-0012">Acyltransferase</keyword>
<proteinExistence type="inferred from homology"/>
<feature type="domain" description="Palmitoyltransferase DHHC" evidence="6">
    <location>
        <begin position="193"/>
        <end position="315"/>
    </location>
</feature>
<evidence type="ECO:0000313" key="7">
    <source>
        <dbReference type="EMBL" id="KAF2905050.1"/>
    </source>
</evidence>
<feature type="transmembrane region" description="Helical" evidence="5">
    <location>
        <begin position="229"/>
        <end position="246"/>
    </location>
</feature>
<evidence type="ECO:0000256" key="1">
    <source>
        <dbReference type="ARBA" id="ARBA00004141"/>
    </source>
</evidence>
<dbReference type="Pfam" id="PF01529">
    <property type="entry name" value="DHHC"/>
    <property type="match status" value="1"/>
</dbReference>
<accession>A0A8K0DRC0</accession>
<dbReference type="GO" id="GO:0019706">
    <property type="term" value="F:protein-cysteine S-palmitoyltransferase activity"/>
    <property type="evidence" value="ECO:0007669"/>
    <property type="project" value="UniProtKB-EC"/>
</dbReference>
<dbReference type="InterPro" id="IPR001594">
    <property type="entry name" value="Palmitoyltrfase_DHHC"/>
</dbReference>
<feature type="transmembrane region" description="Helical" evidence="5">
    <location>
        <begin position="151"/>
        <end position="173"/>
    </location>
</feature>
<comment type="catalytic activity">
    <reaction evidence="5">
        <text>L-cysteinyl-[protein] + hexadecanoyl-CoA = S-hexadecanoyl-L-cysteinyl-[protein] + CoA</text>
        <dbReference type="Rhea" id="RHEA:36683"/>
        <dbReference type="Rhea" id="RHEA-COMP:10131"/>
        <dbReference type="Rhea" id="RHEA-COMP:11032"/>
        <dbReference type="ChEBI" id="CHEBI:29950"/>
        <dbReference type="ChEBI" id="CHEBI:57287"/>
        <dbReference type="ChEBI" id="CHEBI:57379"/>
        <dbReference type="ChEBI" id="CHEBI:74151"/>
        <dbReference type="EC" id="2.3.1.225"/>
    </reaction>
</comment>
<dbReference type="EC" id="2.3.1.225" evidence="5"/>
<keyword evidence="8" id="KW-1185">Reference proteome</keyword>
<keyword evidence="5" id="KW-0808">Transferase</keyword>
<evidence type="ECO:0000259" key="6">
    <source>
        <dbReference type="Pfam" id="PF01529"/>
    </source>
</evidence>
<keyword evidence="4 5" id="KW-0472">Membrane</keyword>
<feature type="transmembrane region" description="Helical" evidence="5">
    <location>
        <begin position="126"/>
        <end position="145"/>
    </location>
</feature>
<comment type="subcellular location">
    <subcellularLocation>
        <location evidence="1">Membrane</location>
        <topology evidence="1">Multi-pass membrane protein</topology>
    </subcellularLocation>
</comment>
<dbReference type="PROSITE" id="PS50216">
    <property type="entry name" value="DHHC"/>
    <property type="match status" value="1"/>
</dbReference>
<reference evidence="7" key="1">
    <citation type="submission" date="2019-08" db="EMBL/GenBank/DDBJ databases">
        <title>The genome of the North American firefly Photinus pyralis.</title>
        <authorList>
            <consortium name="Photinus pyralis genome working group"/>
            <person name="Fallon T.R."/>
            <person name="Sander Lower S.E."/>
            <person name="Weng J.-K."/>
        </authorList>
    </citation>
    <scope>NUCLEOTIDE SEQUENCE</scope>
    <source>
        <strain evidence="7">TRF0915ILg1</strain>
        <tissue evidence="7">Whole body</tissue>
    </source>
</reference>
<protein>
    <recommendedName>
        <fullName evidence="5">Palmitoyltransferase</fullName>
        <ecNumber evidence="5">2.3.1.225</ecNumber>
    </recommendedName>
</protein>
<name>A0A8K0DRC0_IGNLU</name>
<organism evidence="7 8">
    <name type="scientific">Ignelater luminosus</name>
    <name type="common">Cucubano</name>
    <name type="synonym">Pyrophorus luminosus</name>
    <dbReference type="NCBI Taxonomy" id="2038154"/>
    <lineage>
        <taxon>Eukaryota</taxon>
        <taxon>Metazoa</taxon>
        <taxon>Ecdysozoa</taxon>
        <taxon>Arthropoda</taxon>
        <taxon>Hexapoda</taxon>
        <taxon>Insecta</taxon>
        <taxon>Pterygota</taxon>
        <taxon>Neoptera</taxon>
        <taxon>Endopterygota</taxon>
        <taxon>Coleoptera</taxon>
        <taxon>Polyphaga</taxon>
        <taxon>Elateriformia</taxon>
        <taxon>Elateroidea</taxon>
        <taxon>Elateridae</taxon>
        <taxon>Agrypninae</taxon>
        <taxon>Pyrophorini</taxon>
        <taxon>Ignelater</taxon>
    </lineage>
</organism>
<comment type="similarity">
    <text evidence="5">Belongs to the DHHC palmitoyltransferase family.</text>
</comment>
<evidence type="ECO:0000313" key="8">
    <source>
        <dbReference type="Proteomes" id="UP000801492"/>
    </source>
</evidence>
<evidence type="ECO:0000256" key="5">
    <source>
        <dbReference type="RuleBase" id="RU079119"/>
    </source>
</evidence>
<keyword evidence="3 5" id="KW-1133">Transmembrane helix</keyword>
<comment type="domain">
    <text evidence="5">The DHHC domain is required for palmitoyltransferase activity.</text>
</comment>
<dbReference type="Proteomes" id="UP000801492">
    <property type="component" value="Unassembled WGS sequence"/>
</dbReference>
<evidence type="ECO:0000256" key="2">
    <source>
        <dbReference type="ARBA" id="ARBA00022692"/>
    </source>
</evidence>